<feature type="repeat" description="ANK" evidence="1">
    <location>
        <begin position="1341"/>
        <end position="1366"/>
    </location>
</feature>
<feature type="repeat" description="ANK" evidence="1">
    <location>
        <begin position="1507"/>
        <end position="1529"/>
    </location>
</feature>
<feature type="repeat" description="ANK" evidence="1">
    <location>
        <begin position="1209"/>
        <end position="1241"/>
    </location>
</feature>
<dbReference type="InterPro" id="IPR007111">
    <property type="entry name" value="NACHT_NTPase"/>
</dbReference>
<dbReference type="SMART" id="SM00248">
    <property type="entry name" value="ANK"/>
    <property type="match status" value="10"/>
</dbReference>
<dbReference type="PROSITE" id="PS50837">
    <property type="entry name" value="NACHT"/>
    <property type="match status" value="1"/>
</dbReference>
<dbReference type="PROSITE" id="PS50297">
    <property type="entry name" value="ANK_REP_REGION"/>
    <property type="match status" value="6"/>
</dbReference>
<dbReference type="InterPro" id="IPR002110">
    <property type="entry name" value="Ankyrin_rpt"/>
</dbReference>
<dbReference type="Pfam" id="PF00023">
    <property type="entry name" value="Ank"/>
    <property type="match status" value="1"/>
</dbReference>
<feature type="repeat" description="ANK" evidence="1">
    <location>
        <begin position="1441"/>
        <end position="1473"/>
    </location>
</feature>
<dbReference type="SUPFAM" id="SSF48403">
    <property type="entry name" value="Ankyrin repeat"/>
    <property type="match status" value="1"/>
</dbReference>
<feature type="domain" description="NACHT" evidence="2">
    <location>
        <begin position="785"/>
        <end position="906"/>
    </location>
</feature>
<dbReference type="InterPro" id="IPR027417">
    <property type="entry name" value="P-loop_NTPase"/>
</dbReference>
<dbReference type="PROSITE" id="PS50088">
    <property type="entry name" value="ANK_REPEAT"/>
    <property type="match status" value="7"/>
</dbReference>
<dbReference type="InterPro" id="IPR036770">
    <property type="entry name" value="Ankyrin_rpt-contain_sf"/>
</dbReference>
<dbReference type="PANTHER" id="PTHR24118:SF99">
    <property type="entry name" value="POTE ANKYRIN DOMAIN FAMILY MEMBER 3C-RELATED"/>
    <property type="match status" value="1"/>
</dbReference>
<dbReference type="Pfam" id="PF05729">
    <property type="entry name" value="NACHT"/>
    <property type="match status" value="1"/>
</dbReference>
<dbReference type="InParanoid" id="A0A6P7FS76"/>
<dbReference type="SUPFAM" id="SSF52540">
    <property type="entry name" value="P-loop containing nucleoside triphosphate hydrolases"/>
    <property type="match status" value="1"/>
</dbReference>
<protein>
    <submittedName>
        <fullName evidence="3">Uncharacterized protein LOC114330635</fullName>
    </submittedName>
</protein>
<evidence type="ECO:0000256" key="1">
    <source>
        <dbReference type="PROSITE-ProRule" id="PRU00023"/>
    </source>
</evidence>
<evidence type="ECO:0000259" key="2">
    <source>
        <dbReference type="PROSITE" id="PS50837"/>
    </source>
</evidence>
<dbReference type="PANTHER" id="PTHR24118">
    <property type="entry name" value="POTE ANKYRIN DOMAIN"/>
    <property type="match status" value="1"/>
</dbReference>
<proteinExistence type="predicted"/>
<sequence length="1553" mass="181133">METSSFPRYPVSDLFSAEQYVKKIIGLIVLNGYKNNEKIRITTKLDYLICDFTNETLFIEGLYGHQKWNNLSETKLQHIFGIICGTSDVWKHNIKSDISSFIFCINGSTTETDLNWLFLRNMRLSSDNNIRDFFIESDEKSLFSQITGAKTYVFNKSHQEIISDLLLEFTAKNKLKTEKIFNMSDNVVDMLKLCINRLKLIFFKKANLDITLMTLLKEVQIDQTDLPMYAYFLQQLEKFYDKEEIFVPEDVVQLKYQIHLDTVCTSVDEKMWSSAKYSLFKFSDYMSFHLNLLKLFLLHGYQQQDDFRLSADNQLAGHFDDIVYETSQRSILLQVKYRAFGKILSYHNFFSLGLYNKDYTIYKYLKSVTTIEKHFKNIESLSLCTNCSIDLRNINANLRMEVLKSGPKSELGQMEDCMIQIYLEQNHILNLFGTTECYMFNPTYQHLLTELFFIKTDFDRRYLSIFLNKFRIYSIDLKHLEKQVQHLFKTIDILDSTIPQKISFSVFSENLKEWWSKYTTKHSFLRPQHVLVYVTVNKWLEFMKKQIKGYVHFILSQQKRQNIIISLKNPFTYELHLLKVIQILASFGILHDEVLFIDHTKSTDIQAKMIRAFTLPVYSVLVITLFPLSYNHLKDTIIETIRNNIPKEYKSIVFLTTDCHLHIKLKRDVEKYFDFGEINEEITFDSFSPITQKCILEKKIIFNGYDFCLQDVVGNDPNIWPTIFDEVMLHKIIFNDNILMQSVLDQAKYENYDSKLYISRFLKMFNKVITEDDFLENIASKTYSKVVLLVGDAGMGKTTFLSRLQCLLSTKPYWIFKINLWEFEYLFKAKAQDNVDHIQFEEFLTKVPWIKEDTFERKVFYLKNKVIILLDGIDQIPPNYSNIYLHTLYHLTQQKNIANIIVGTRPYIVQSLLTVVTADICHLGPISKLDATMFMYKYWNNVLELKENGEEDNTYKAYAEQLVKQMEIVIPSSTEIPLEVRMIAEYFLNMEDKDKISNLISTNIYKNNIDNKFGLNKTLDLETIENEHIKKSIKSIFDEIYHKLFKILDTPDIDKNVLYEFGIISEIEGLSYFCHRTYAEYFVAKHICDLLKEDELTTEMAEFIIKEIFLSSFSYNINLLIDSMLETKNIQEHVFEIFGRITENSQNAQILKLAEDRRDNILMLMLAKCRKCNGLYSYDEDNFTVTNKNENVLDYLINHSHHFENIDGHQNTILHLAILNNSKETVRSLVKKSDIINQKNNDGDTPLHLAVKKGYKDQVQLLIENGHPADDVNKDNETPLLVALRNKEEIIAKMLLPKTGNLNIVSELNKTALHLAVKWNLSSLVAELLDGGIKSEIADIEGNTALHEAVKNNSLEIVEILLKRYAFDINKPNHNGDSPLHLAVRKNRTELAEYLLANNADALRKNLLGNTPLHEAVDQNAEQLIFSLYNRDEESIHINKNGDTPLHLAVKNKLQHVVEWLLDNNCAVQPQNFSGDTPLHIAVDNNYKDIIYLLTGRGGNVNIKNNKGNTPLHLAAKHNLKEIVKHLLEIKLNRKIVYNYQDKPRIMAIDNSL</sequence>
<name>A0A6P7FS76_DIAVI</name>
<organism evidence="3">
    <name type="scientific">Diabrotica virgifera virgifera</name>
    <name type="common">western corn rootworm</name>
    <dbReference type="NCBI Taxonomy" id="50390"/>
    <lineage>
        <taxon>Eukaryota</taxon>
        <taxon>Metazoa</taxon>
        <taxon>Ecdysozoa</taxon>
        <taxon>Arthropoda</taxon>
        <taxon>Hexapoda</taxon>
        <taxon>Insecta</taxon>
        <taxon>Pterygota</taxon>
        <taxon>Neoptera</taxon>
        <taxon>Endopterygota</taxon>
        <taxon>Coleoptera</taxon>
        <taxon>Polyphaga</taxon>
        <taxon>Cucujiformia</taxon>
        <taxon>Chrysomeloidea</taxon>
        <taxon>Chrysomelidae</taxon>
        <taxon>Galerucinae</taxon>
        <taxon>Diabroticina</taxon>
        <taxon>Diabroticites</taxon>
        <taxon>Diabrotica</taxon>
    </lineage>
</organism>
<dbReference type="Gene3D" id="3.40.50.300">
    <property type="entry name" value="P-loop containing nucleotide triphosphate hydrolases"/>
    <property type="match status" value="1"/>
</dbReference>
<gene>
    <name evidence="3" type="primary">LOC114330635</name>
</gene>
<keyword evidence="1" id="KW-0040">ANK repeat</keyword>
<dbReference type="Gene3D" id="1.25.40.20">
    <property type="entry name" value="Ankyrin repeat-containing domain"/>
    <property type="match status" value="4"/>
</dbReference>
<dbReference type="Pfam" id="PF12796">
    <property type="entry name" value="Ank_2"/>
    <property type="match status" value="3"/>
</dbReference>
<accession>A0A6P7FS76</accession>
<feature type="repeat" description="ANK" evidence="1">
    <location>
        <begin position="1242"/>
        <end position="1274"/>
    </location>
</feature>
<feature type="repeat" description="ANK" evidence="1">
    <location>
        <begin position="1375"/>
        <end position="1407"/>
    </location>
</feature>
<feature type="repeat" description="ANK" evidence="1">
    <location>
        <begin position="1474"/>
        <end position="1506"/>
    </location>
</feature>
<dbReference type="RefSeq" id="XP_028135838.1">
    <property type="nucleotide sequence ID" value="XM_028280037.1"/>
</dbReference>
<reference evidence="3" key="1">
    <citation type="submission" date="2025-08" db="UniProtKB">
        <authorList>
            <consortium name="RefSeq"/>
        </authorList>
    </citation>
    <scope>IDENTIFICATION</scope>
    <source>
        <tissue evidence="3">Whole insect</tissue>
    </source>
</reference>
<evidence type="ECO:0000313" key="3">
    <source>
        <dbReference type="RefSeq" id="XP_028135838.1"/>
    </source>
</evidence>